<organism evidence="1 2">
    <name type="scientific">Flavobacterium shii</name>
    <dbReference type="NCBI Taxonomy" id="2987687"/>
    <lineage>
        <taxon>Bacteria</taxon>
        <taxon>Pseudomonadati</taxon>
        <taxon>Bacteroidota</taxon>
        <taxon>Flavobacteriia</taxon>
        <taxon>Flavobacteriales</taxon>
        <taxon>Flavobacteriaceae</taxon>
        <taxon>Flavobacterium</taxon>
    </lineage>
</organism>
<accession>A0A9X2ZEN5</accession>
<proteinExistence type="predicted"/>
<dbReference type="Proteomes" id="UP001151079">
    <property type="component" value="Unassembled WGS sequence"/>
</dbReference>
<dbReference type="RefSeq" id="WP_264208054.1">
    <property type="nucleotide sequence ID" value="NZ_JAOZEW010000025.1"/>
</dbReference>
<reference evidence="1" key="1">
    <citation type="submission" date="2022-10" db="EMBL/GenBank/DDBJ databases">
        <title>Two novel species of Flavobacterium.</title>
        <authorList>
            <person name="Liu Q."/>
            <person name="Xin Y.-H."/>
        </authorList>
    </citation>
    <scope>NUCLEOTIDE SEQUENCE</scope>
    <source>
        <strain evidence="1">LS1R49</strain>
    </source>
</reference>
<dbReference type="EMBL" id="JAOZEW010000025">
    <property type="protein sequence ID" value="MCV9929971.1"/>
    <property type="molecule type" value="Genomic_DNA"/>
</dbReference>
<evidence type="ECO:0000313" key="1">
    <source>
        <dbReference type="EMBL" id="MCV9929971.1"/>
    </source>
</evidence>
<dbReference type="AlphaFoldDB" id="A0A9X2ZEN5"/>
<evidence type="ECO:0000313" key="2">
    <source>
        <dbReference type="Proteomes" id="UP001151079"/>
    </source>
</evidence>
<gene>
    <name evidence="1" type="ORF">OIU83_20085</name>
</gene>
<name>A0A9X2ZEN5_9FLAO</name>
<comment type="caution">
    <text evidence="1">The sequence shown here is derived from an EMBL/GenBank/DDBJ whole genome shotgun (WGS) entry which is preliminary data.</text>
</comment>
<keyword evidence="2" id="KW-1185">Reference proteome</keyword>
<protein>
    <submittedName>
        <fullName evidence="1">Uncharacterized protein</fullName>
    </submittedName>
</protein>
<sequence length="118" mass="13635">MKTKNTEGLTLFEIRQLIQQGGKFVAFPYTISALFMSFKKESAIYFIRPGENTFKYSCGYFLLNLTTGWWGLPFGPVHTISSLYYHIIGGKDCTQIILNDLEENNPEYIPDIRYLQFA</sequence>